<evidence type="ECO:0000313" key="1">
    <source>
        <dbReference type="EMBL" id="GAW91012.1"/>
    </source>
</evidence>
<protein>
    <submittedName>
        <fullName evidence="1">Uncharacterized protein</fullName>
    </submittedName>
</protein>
<gene>
    <name evidence="1" type="ORF">KKC1_01740</name>
</gene>
<dbReference type="Proteomes" id="UP000197032">
    <property type="component" value="Unassembled WGS sequence"/>
</dbReference>
<reference evidence="2" key="1">
    <citation type="journal article" date="2017" name="Appl. Environ. Microbiol.">
        <title>Genomic analysis of Calderihabitans maritimus KKC1, a thermophilic hydrogenogenic carboxydotrophic bacterium isolated from marine sediment.</title>
        <authorList>
            <person name="Omae K."/>
            <person name="Yoneda Y."/>
            <person name="Fukuyama Y."/>
            <person name="Yoshida T."/>
            <person name="Sako Y."/>
        </authorList>
    </citation>
    <scope>NUCLEOTIDE SEQUENCE [LARGE SCALE GENOMIC DNA]</scope>
    <source>
        <strain evidence="2">KKC1</strain>
    </source>
</reference>
<comment type="caution">
    <text evidence="1">The sequence shown here is derived from an EMBL/GenBank/DDBJ whole genome shotgun (WGS) entry which is preliminary data.</text>
</comment>
<dbReference type="AlphaFoldDB" id="A0A1Z5HNA8"/>
<dbReference type="RefSeq" id="WP_088552610.1">
    <property type="nucleotide sequence ID" value="NZ_BDGJ01000003.1"/>
</dbReference>
<dbReference type="OrthoDB" id="1796441at2"/>
<sequence length="163" mass="18138">MSVRRTIVGTFKSLDQARRAIKEICEEGLANNQISLVLKKNYKVDAEYAEEVAGDLFENKLHDFRGILVQADDIELPEVGTVEAGGPLAGALRQGDKTLQEALTYYGVSKDMAAYYQQQVSQGRVLAVIETNNDKVNQTANILDGYGAKDVFKWSKRINKPLR</sequence>
<dbReference type="EMBL" id="BDGJ01000003">
    <property type="protein sequence ID" value="GAW91012.1"/>
    <property type="molecule type" value="Genomic_DNA"/>
</dbReference>
<evidence type="ECO:0000313" key="2">
    <source>
        <dbReference type="Proteomes" id="UP000197032"/>
    </source>
</evidence>
<keyword evidence="2" id="KW-1185">Reference proteome</keyword>
<proteinExistence type="predicted"/>
<accession>A0A1Z5HNA8</accession>
<organism evidence="1 2">
    <name type="scientific">Calderihabitans maritimus</name>
    <dbReference type="NCBI Taxonomy" id="1246530"/>
    <lineage>
        <taxon>Bacteria</taxon>
        <taxon>Bacillati</taxon>
        <taxon>Bacillota</taxon>
        <taxon>Clostridia</taxon>
        <taxon>Neomoorellales</taxon>
        <taxon>Calderihabitantaceae</taxon>
        <taxon>Calderihabitans</taxon>
    </lineage>
</organism>
<name>A0A1Z5HNA8_9FIRM</name>